<dbReference type="Proteomes" id="UP000182517">
    <property type="component" value="Chromosome"/>
</dbReference>
<dbReference type="Pfam" id="PF02810">
    <property type="entry name" value="SEC-C"/>
    <property type="match status" value="1"/>
</dbReference>
<dbReference type="InterPro" id="IPR004027">
    <property type="entry name" value="SEC_C_motif"/>
</dbReference>
<evidence type="ECO:0000313" key="2">
    <source>
        <dbReference type="EMBL" id="APG27100.1"/>
    </source>
</evidence>
<dbReference type="SUPFAM" id="SSF54427">
    <property type="entry name" value="NTF2-like"/>
    <property type="match status" value="1"/>
</dbReference>
<dbReference type="Gene3D" id="3.10.450.50">
    <property type="match status" value="1"/>
</dbReference>
<dbReference type="EMBL" id="CP015519">
    <property type="protein sequence ID" value="APG27100.1"/>
    <property type="molecule type" value="Genomic_DNA"/>
</dbReference>
<evidence type="ECO:0000313" key="3">
    <source>
        <dbReference type="Proteomes" id="UP000182517"/>
    </source>
</evidence>
<dbReference type="OrthoDB" id="5401996at2"/>
<dbReference type="STRING" id="1842532.A7E78_04175"/>
<name>A0A1L3GMH8_9BACT</name>
<dbReference type="InterPro" id="IPR048469">
    <property type="entry name" value="YchJ-like_M"/>
</dbReference>
<keyword evidence="3" id="KW-1185">Reference proteome</keyword>
<dbReference type="SUPFAM" id="SSF103642">
    <property type="entry name" value="Sec-C motif"/>
    <property type="match status" value="1"/>
</dbReference>
<protein>
    <recommendedName>
        <fullName evidence="1">YchJ-like middle NTF2-like domain-containing protein</fullName>
    </recommendedName>
</protein>
<dbReference type="RefSeq" id="WP_072283063.1">
    <property type="nucleotide sequence ID" value="NZ_CP015519.1"/>
</dbReference>
<evidence type="ECO:0000259" key="1">
    <source>
        <dbReference type="Pfam" id="PF17775"/>
    </source>
</evidence>
<dbReference type="AlphaFoldDB" id="A0A1L3GMH8"/>
<proteinExistence type="predicted"/>
<dbReference type="InterPro" id="IPR032710">
    <property type="entry name" value="NTF2-like_dom_sf"/>
</dbReference>
<accession>A0A1L3GMH8</accession>
<feature type="domain" description="YchJ-like middle NTF2-like" evidence="1">
    <location>
        <begin position="35"/>
        <end position="139"/>
    </location>
</feature>
<sequence length="168" mass="18894">MKTGRNEPCPCGSGLKYKKCCLLVSAPSAVIDLSPVQLVAARAKAFAAGDFAFIYDSYHCEAPFRRHFPVRDEYLSYARSDLQGRYRINSCQILCDDAPAEGEARVLFFLDLEYGGEQHQSVELARFVQTADGWRYHSGQKVNRELFPGPLEEITMAQVEERAEGICF</sequence>
<reference evidence="2 3" key="1">
    <citation type="journal article" date="2017" name="Genome Announc.">
        <title>Complete Genome Sequences of Two Acetylene-Fermenting Pelobacter acetylenicus Strains.</title>
        <authorList>
            <person name="Sutton J.M."/>
            <person name="Baesman S.M."/>
            <person name="Fierst J.L."/>
            <person name="Poret-Peterson A.T."/>
            <person name="Oremland R.S."/>
            <person name="Dunlap D.S."/>
            <person name="Akob D.M."/>
        </authorList>
    </citation>
    <scope>NUCLEOTIDE SEQUENCE [LARGE SCALE GENOMIC DNA]</scope>
    <source>
        <strain evidence="2 3">SFB93</strain>
    </source>
</reference>
<gene>
    <name evidence="2" type="ORF">A7E78_04175</name>
</gene>
<organism evidence="2 3">
    <name type="scientific">Syntrophotalea acetylenivorans</name>
    <dbReference type="NCBI Taxonomy" id="1842532"/>
    <lineage>
        <taxon>Bacteria</taxon>
        <taxon>Pseudomonadati</taxon>
        <taxon>Thermodesulfobacteriota</taxon>
        <taxon>Desulfuromonadia</taxon>
        <taxon>Desulfuromonadales</taxon>
        <taxon>Syntrophotaleaceae</taxon>
        <taxon>Syntrophotalea</taxon>
    </lineage>
</organism>
<dbReference type="KEGG" id="pef:A7E78_04175"/>
<dbReference type="Pfam" id="PF17775">
    <property type="entry name" value="YchJ_M-like"/>
    <property type="match status" value="1"/>
</dbReference>